<dbReference type="AlphaFoldDB" id="A0A8S2XGA4"/>
<accession>A0A8S2XGA4</accession>
<dbReference type="EMBL" id="CAJOBI010080125">
    <property type="protein sequence ID" value="CAF4494892.1"/>
    <property type="molecule type" value="Genomic_DNA"/>
</dbReference>
<organism evidence="1 2">
    <name type="scientific">Rotaria magnacalcarata</name>
    <dbReference type="NCBI Taxonomy" id="392030"/>
    <lineage>
        <taxon>Eukaryota</taxon>
        <taxon>Metazoa</taxon>
        <taxon>Spiralia</taxon>
        <taxon>Gnathifera</taxon>
        <taxon>Rotifera</taxon>
        <taxon>Eurotatoria</taxon>
        <taxon>Bdelloidea</taxon>
        <taxon>Philodinida</taxon>
        <taxon>Philodinidae</taxon>
        <taxon>Rotaria</taxon>
    </lineage>
</organism>
<proteinExistence type="predicted"/>
<gene>
    <name evidence="1" type="ORF">SMN809_LOCUS34654</name>
</gene>
<evidence type="ECO:0000313" key="1">
    <source>
        <dbReference type="EMBL" id="CAF4494892.1"/>
    </source>
</evidence>
<evidence type="ECO:0000313" key="2">
    <source>
        <dbReference type="Proteomes" id="UP000676336"/>
    </source>
</evidence>
<name>A0A8S2XGA4_9BILA</name>
<comment type="caution">
    <text evidence="1">The sequence shown here is derived from an EMBL/GenBank/DDBJ whole genome shotgun (WGS) entry which is preliminary data.</text>
</comment>
<sequence length="44" mass="5055">APLSILVCDTTARKSTKRSYEQSFKDDHDFEDTINGDNDNNDMF</sequence>
<dbReference type="Proteomes" id="UP000676336">
    <property type="component" value="Unassembled WGS sequence"/>
</dbReference>
<protein>
    <submittedName>
        <fullName evidence="1">Uncharacterized protein</fullName>
    </submittedName>
</protein>
<reference evidence="1" key="1">
    <citation type="submission" date="2021-02" db="EMBL/GenBank/DDBJ databases">
        <authorList>
            <person name="Nowell W R."/>
        </authorList>
    </citation>
    <scope>NUCLEOTIDE SEQUENCE</scope>
</reference>
<feature type="non-terminal residue" evidence="1">
    <location>
        <position position="1"/>
    </location>
</feature>